<evidence type="ECO:0000313" key="3">
    <source>
        <dbReference type="EMBL" id="EAR94689.2"/>
    </source>
</evidence>
<feature type="coiled-coil region" evidence="1">
    <location>
        <begin position="2002"/>
        <end position="2049"/>
    </location>
</feature>
<dbReference type="EMBL" id="GG662712">
    <property type="protein sequence ID" value="EAR94689.2"/>
    <property type="molecule type" value="Genomic_DNA"/>
</dbReference>
<evidence type="ECO:0000256" key="2">
    <source>
        <dbReference type="SAM" id="MobiDB-lite"/>
    </source>
</evidence>
<dbReference type="SMART" id="SM00028">
    <property type="entry name" value="TPR"/>
    <property type="match status" value="2"/>
</dbReference>
<feature type="compositionally biased region" description="Polar residues" evidence="2">
    <location>
        <begin position="541"/>
        <end position="567"/>
    </location>
</feature>
<dbReference type="SMART" id="SM00015">
    <property type="entry name" value="IQ"/>
    <property type="match status" value="3"/>
</dbReference>
<feature type="region of interest" description="Disordered" evidence="2">
    <location>
        <begin position="384"/>
        <end position="429"/>
    </location>
</feature>
<dbReference type="SUPFAM" id="SSF48452">
    <property type="entry name" value="TPR-like"/>
    <property type="match status" value="1"/>
</dbReference>
<dbReference type="InterPro" id="IPR011990">
    <property type="entry name" value="TPR-like_helical_dom_sf"/>
</dbReference>
<dbReference type="Gene3D" id="1.25.40.10">
    <property type="entry name" value="Tetratricopeptide repeat domain"/>
    <property type="match status" value="1"/>
</dbReference>
<dbReference type="InterPro" id="IPR000048">
    <property type="entry name" value="IQ_motif_EF-hand-BS"/>
</dbReference>
<organism evidence="3 4">
    <name type="scientific">Tetrahymena thermophila (strain SB210)</name>
    <dbReference type="NCBI Taxonomy" id="312017"/>
    <lineage>
        <taxon>Eukaryota</taxon>
        <taxon>Sar</taxon>
        <taxon>Alveolata</taxon>
        <taxon>Ciliophora</taxon>
        <taxon>Intramacronucleata</taxon>
        <taxon>Oligohymenophorea</taxon>
        <taxon>Hymenostomatida</taxon>
        <taxon>Tetrahymenina</taxon>
        <taxon>Tetrahymenidae</taxon>
        <taxon>Tetrahymena</taxon>
    </lineage>
</organism>
<dbReference type="eggNOG" id="ENOG502SNVS">
    <property type="taxonomic scope" value="Eukaryota"/>
</dbReference>
<feature type="compositionally biased region" description="Polar residues" evidence="2">
    <location>
        <begin position="384"/>
        <end position="406"/>
    </location>
</feature>
<gene>
    <name evidence="3" type="ORF">TTHERM_00045060</name>
</gene>
<dbReference type="InParanoid" id="Q23DT6"/>
<feature type="compositionally biased region" description="Polar residues" evidence="2">
    <location>
        <begin position="297"/>
        <end position="308"/>
    </location>
</feature>
<proteinExistence type="predicted"/>
<keyword evidence="1" id="KW-0175">Coiled coil</keyword>
<evidence type="ECO:0000256" key="1">
    <source>
        <dbReference type="SAM" id="Coils"/>
    </source>
</evidence>
<name>Q23DT6_TETTS</name>
<dbReference type="RefSeq" id="XP_001014600.2">
    <property type="nucleotide sequence ID" value="XM_001014600.2"/>
</dbReference>
<protein>
    <submittedName>
        <fullName evidence="3">IQ calmodulin-binding motif protein</fullName>
    </submittedName>
</protein>
<dbReference type="GeneID" id="7836793"/>
<dbReference type="PROSITE" id="PS50096">
    <property type="entry name" value="IQ"/>
    <property type="match status" value="2"/>
</dbReference>
<evidence type="ECO:0000313" key="4">
    <source>
        <dbReference type="Proteomes" id="UP000009168"/>
    </source>
</evidence>
<dbReference type="InterPro" id="IPR019734">
    <property type="entry name" value="TPR_rpt"/>
</dbReference>
<keyword evidence="4" id="KW-1185">Reference proteome</keyword>
<feature type="compositionally biased region" description="Polar residues" evidence="2">
    <location>
        <begin position="487"/>
        <end position="522"/>
    </location>
</feature>
<reference evidence="4" key="1">
    <citation type="journal article" date="2006" name="PLoS Biol.">
        <title>Macronuclear genome sequence of the ciliate Tetrahymena thermophila, a model eukaryote.</title>
        <authorList>
            <person name="Eisen J.A."/>
            <person name="Coyne R.S."/>
            <person name="Wu M."/>
            <person name="Wu D."/>
            <person name="Thiagarajan M."/>
            <person name="Wortman J.R."/>
            <person name="Badger J.H."/>
            <person name="Ren Q."/>
            <person name="Amedeo P."/>
            <person name="Jones K.M."/>
            <person name="Tallon L.J."/>
            <person name="Delcher A.L."/>
            <person name="Salzberg S.L."/>
            <person name="Silva J.C."/>
            <person name="Haas B.J."/>
            <person name="Majoros W.H."/>
            <person name="Farzad M."/>
            <person name="Carlton J.M."/>
            <person name="Smith R.K. Jr."/>
            <person name="Garg J."/>
            <person name="Pearlman R.E."/>
            <person name="Karrer K.M."/>
            <person name="Sun L."/>
            <person name="Manning G."/>
            <person name="Elde N.C."/>
            <person name="Turkewitz A.P."/>
            <person name="Asai D.J."/>
            <person name="Wilkes D.E."/>
            <person name="Wang Y."/>
            <person name="Cai H."/>
            <person name="Collins K."/>
            <person name="Stewart B.A."/>
            <person name="Lee S.R."/>
            <person name="Wilamowska K."/>
            <person name="Weinberg Z."/>
            <person name="Ruzzo W.L."/>
            <person name="Wloga D."/>
            <person name="Gaertig J."/>
            <person name="Frankel J."/>
            <person name="Tsao C.-C."/>
            <person name="Gorovsky M.A."/>
            <person name="Keeling P.J."/>
            <person name="Waller R.F."/>
            <person name="Patron N.J."/>
            <person name="Cherry J.M."/>
            <person name="Stover N.A."/>
            <person name="Krieger C.J."/>
            <person name="del Toro C."/>
            <person name="Ryder H.F."/>
            <person name="Williamson S.C."/>
            <person name="Barbeau R.A."/>
            <person name="Hamilton E.P."/>
            <person name="Orias E."/>
        </authorList>
    </citation>
    <scope>NUCLEOTIDE SEQUENCE [LARGE SCALE GENOMIC DNA]</scope>
    <source>
        <strain evidence="4">SB210</strain>
    </source>
</reference>
<sequence>MNKLQNHRIIKAPLSGSLPDNRPNLSQSEPRFISQKMQQNYEDPANEIIRQKEEAFHYLRQEKIGISLEKIINVVEAASEYFDKDSIEFKSLFNEIIQVLCDYSMKLLTQNQFERAIDILMTCRKLTDASLYYEQVPEKRTLVLNNLGCVFRKMGRLGKARIFLEEAFSLVQKFPHVKYSGITYMNICAVVSQAGMHDRAIQYARFGLQECQRQLLEFLSDPSSKRDIAQLTEKVKFTAISFHNIAVEEEYFQNYDKAKDNYRQSYTLFEDHGLSLQDPLYQKFKLSYQKCVQNSMSKNTSFDKSGNKGSLIKLDRPKSSHQTQPKHLKQNSGDGFYFQNNKLVSKSKVKDQMSSTQSFPKTRSYQQDMYEDQNFRQTVKNNYFGHNQSQNDYNQTSPASFKSEQPNKNRRKTSPEFLSNSQRRHSNNELRKEIKDLQLIGILDWSDSDKSEDEFELNKNNRIDFIKQLQGENADESLQISRVVESPKQNQPIQALQQEQSPSQKLVANQENSFHQATTIHNQPSKQSIKSIKSDRKQSIAESPTSIRNEAQAQSNRKIESNQQISKRTSKVETENNLSSQTLLQKQYSQQEIEAAGRIQSEWKKQQEFKENKKKLVIQNKKKLIAQRQKKIEQSAVVIQKQFRKHIIKKEADFQKDNKKQRDWTICFKIITKVVDQLSLFTSHDKWRFQEEPQNINYKIVKLSFYYNQKKDQMRITAHDQDDTNTYKIEIEQLILNIKQLQQNQNYMQILNCQLNTLQSVNDLKNLARQLKDQVYICNNQLRLFFMDSELEEREGFEEIKRNKRVSKQEQDQAAIKLQSYQKQRQCKQKLNLVHEQEIKKIKKWILKTYTTGIFIEVCLMYKINKKEYFIRVKDLSSKKSYQNLKIEEKHVKFWQTLRNDDLLSYIDIDQEESKIELTSNYFQVLGIRDNRRSVFDIKYIPNYNTINTKSLVKVQALIRGVLQRKLYLMMLEKIKKDKEYIQENSNVHFICKNGYIYDQQESFIFKLYFKPKGCNEDQTFENPQQVAKSNFAYIIIQAINLNKKSKIGKVETVKQKLPARVTQFEVQRFSQKILKLTTLKLGRNQQLRIIAPTIDQVMLETQNLIRQKDGQQIVETDPELQQKLIFNKKTFVQKRSQYKSMVNFCQFDSNISKNIQPSQIGDLCQKIIYYKYHNYLDQRKVDILITKDIKGPKELQEKAQKDFPSTEFSKKILSFMENSTFSIEEAVPTRPKLDTQMVELVKQNVECTIQQNIFIIDVYYDQSERHIIVVYQSNENKSIIGQLIINIGLVAFTNDWNIDLLKRDMDELLIQQLRHKNLILYFEENKVMKRRNEALQQQQQQAVKVLVNQVQIQKREQKQSQLQVFLFNVINKQIVLDVNFHPSQFKFILNISQNTNLTAKGTLEIPLNWFCCPSLRHIIEEKDLQGLQSLLYPLFLETQEYLNIEFVHEKQQYTYDLEAAKKNMPQIIQNYFALKIQKKFQSTLQKNYYKFQRVISNQKEIHLNTDVSISTNIYFEKRWYLVKDQFKLKVIIERYPKSANKGQKKVFSIDLLQLKKDFLELANKKNSDANIDRQYVKLIDNKWTDIQGVFSKSYYIKEFSDLIFYLNQQIQVTILYSKVYVTINDHKFNLKEEKYVPPQITNKRDFQMGEAFQKFRAIVCAVTCIQRAYRKFKKLEWQQLKVQRKKEKDILIKPLGQRVKRAFKEVEGDMYIVNVYQRENVYTFDLILFNERREKKNRKIAEIVQNKDSDKQSMLHIKNLNYQDPSKKQRKQFRGQYEYDTNQLLNTGAQTIPDYLLDRIAIQEEEVIFKENIFKEFQPGAYQNVKRHEGFIEHQRDQSTALDEASQAQQFKVQQHQSNIASNLVNYSFQEDQGKQFIYNVVYTGQKPKPQSTDLNKIKLPRSKQLKEVMAEVNADQKSQIQGQANQQQEILETEENENDENIVKINVDLNELKKLYPTIDSKSHGLMKVIGEQLIEGIKLEQNGKVLIDQSKLNPKCIEVEEYNVNIENINKKIEEMKKAEEDINLRNKMLQQNQTVQENRKTLLKQTRFFSKQKYLILIYIIERKVKKIQNTGFDTVFEEYEVLYQINCINLSAKNQNPIIWEITPEEVLVVSDGIKDNMERARYLMRRTVVFNQKIIFTVHKKQHISRLKPCPNVLFYYELGLIPIQNHFRNRRFRRNFQSYKDEIKVKNPNIIHKCIPEELKSLTQYYLLVCVDCKEANDKWELIAWDLVTFERFSKMIKSTEFLSYAEEFGREVTVEFIAKFIDIDPASNELSINSGVSAYFKQYKDELKKKKARRDMVERKKLIDNPYQ</sequence>
<accession>Q23DT6</accession>
<dbReference type="KEGG" id="tet:TTHERM_00045060"/>
<dbReference type="HOGENOM" id="CLU_231092_0_0_1"/>
<feature type="region of interest" description="Disordered" evidence="2">
    <location>
        <begin position="297"/>
        <end position="338"/>
    </location>
</feature>
<feature type="region of interest" description="Disordered" evidence="2">
    <location>
        <begin position="485"/>
        <end position="578"/>
    </location>
</feature>
<dbReference type="STRING" id="312017.Q23DT6"/>
<dbReference type="OrthoDB" id="293991at2759"/>
<dbReference type="Proteomes" id="UP000009168">
    <property type="component" value="Unassembled WGS sequence"/>
</dbReference>